<dbReference type="SUPFAM" id="SSF109854">
    <property type="entry name" value="DinB/YfiT-like putative metalloenzymes"/>
    <property type="match status" value="1"/>
</dbReference>
<dbReference type="InterPro" id="IPR010872">
    <property type="entry name" value="MDMPI_C-term_domain"/>
</dbReference>
<proteinExistence type="predicted"/>
<accession>A0ABN3TQ05</accession>
<evidence type="ECO:0000313" key="3">
    <source>
        <dbReference type="EMBL" id="GAA2714445.1"/>
    </source>
</evidence>
<dbReference type="PANTHER" id="PTHR40758:SF1">
    <property type="entry name" value="CONSERVED PROTEIN"/>
    <property type="match status" value="1"/>
</dbReference>
<dbReference type="NCBIfam" id="TIGR03083">
    <property type="entry name" value="maleylpyruvate isomerase family mycothiol-dependent enzyme"/>
    <property type="match status" value="1"/>
</dbReference>
<dbReference type="InterPro" id="IPR024344">
    <property type="entry name" value="MDMPI_metal-binding"/>
</dbReference>
<dbReference type="Gene3D" id="1.20.120.450">
    <property type="entry name" value="dinb family like domain"/>
    <property type="match status" value="1"/>
</dbReference>
<dbReference type="PANTHER" id="PTHR40758">
    <property type="entry name" value="CONSERVED PROTEIN"/>
    <property type="match status" value="1"/>
</dbReference>
<reference evidence="3 4" key="1">
    <citation type="journal article" date="2019" name="Int. J. Syst. Evol. Microbiol.">
        <title>The Global Catalogue of Microorganisms (GCM) 10K type strain sequencing project: providing services to taxonomists for standard genome sequencing and annotation.</title>
        <authorList>
            <consortium name="The Broad Institute Genomics Platform"/>
            <consortium name="The Broad Institute Genome Sequencing Center for Infectious Disease"/>
            <person name="Wu L."/>
            <person name="Ma J."/>
        </authorList>
    </citation>
    <scope>NUCLEOTIDE SEQUENCE [LARGE SCALE GENOMIC DNA]</scope>
    <source>
        <strain evidence="3 4">JCM 4542</strain>
    </source>
</reference>
<dbReference type="EMBL" id="BAAASL010000007">
    <property type="protein sequence ID" value="GAA2714445.1"/>
    <property type="molecule type" value="Genomic_DNA"/>
</dbReference>
<name>A0ABN3TQ05_9ACTN</name>
<dbReference type="Proteomes" id="UP001500886">
    <property type="component" value="Unassembled WGS sequence"/>
</dbReference>
<dbReference type="GO" id="GO:0016853">
    <property type="term" value="F:isomerase activity"/>
    <property type="evidence" value="ECO:0007669"/>
    <property type="project" value="UniProtKB-KW"/>
</dbReference>
<keyword evidence="3" id="KW-0413">Isomerase</keyword>
<dbReference type="InterPro" id="IPR017517">
    <property type="entry name" value="Maleyloyr_isom"/>
</dbReference>
<dbReference type="Pfam" id="PF07398">
    <property type="entry name" value="MDMPI_C"/>
    <property type="match status" value="1"/>
</dbReference>
<protein>
    <submittedName>
        <fullName evidence="3">Maleylpyruvate isomerase family mycothiol-dependent enzyme</fullName>
    </submittedName>
</protein>
<gene>
    <name evidence="3" type="ORF">GCM10010315_21710</name>
</gene>
<evidence type="ECO:0000259" key="2">
    <source>
        <dbReference type="Pfam" id="PF11716"/>
    </source>
</evidence>
<evidence type="ECO:0000313" key="4">
    <source>
        <dbReference type="Proteomes" id="UP001500886"/>
    </source>
</evidence>
<comment type="caution">
    <text evidence="3">The sequence shown here is derived from an EMBL/GenBank/DDBJ whole genome shotgun (WGS) entry which is preliminary data.</text>
</comment>
<feature type="domain" description="Mycothiol-dependent maleylpyruvate isomerase metal-binding" evidence="2">
    <location>
        <begin position="12"/>
        <end position="139"/>
    </location>
</feature>
<sequence>MTSFSHERYCAEVLEQTAQMRELLRGADLSATVPTCPDWTLAQLVVHVSSAHRGVAERVRDRVTEFVPPEGDISGIEGAEKFDADSLDRHLAEGAEAVVQALREAGPDADVWTFGREQKSRFWARRMTHETVMHRADVAATVGAEFTVAPDIAADCLDEWLEIITSPMAKVWKPVLGELTGPGRTLHLHATDTPAEVRAEWLIDATGEEVQWRRSHEKAAVAVRGPMTDLLGFFYRRLPADTDRVEIIGDRAVLDHWLERTSF</sequence>
<dbReference type="InterPro" id="IPR034660">
    <property type="entry name" value="DinB/YfiT-like"/>
</dbReference>
<evidence type="ECO:0000259" key="1">
    <source>
        <dbReference type="Pfam" id="PF07398"/>
    </source>
</evidence>
<organism evidence="3 4">
    <name type="scientific">Streptomyces luteosporeus</name>
    <dbReference type="NCBI Taxonomy" id="173856"/>
    <lineage>
        <taxon>Bacteria</taxon>
        <taxon>Bacillati</taxon>
        <taxon>Actinomycetota</taxon>
        <taxon>Actinomycetes</taxon>
        <taxon>Kitasatosporales</taxon>
        <taxon>Streptomycetaceae</taxon>
        <taxon>Streptomyces</taxon>
    </lineage>
</organism>
<dbReference type="RefSeq" id="WP_344434750.1">
    <property type="nucleotide sequence ID" value="NZ_BAAASL010000007.1"/>
</dbReference>
<dbReference type="Pfam" id="PF11716">
    <property type="entry name" value="MDMPI_N"/>
    <property type="match status" value="1"/>
</dbReference>
<keyword evidence="4" id="KW-1185">Reference proteome</keyword>
<feature type="domain" description="MDMPI C-terminal" evidence="1">
    <location>
        <begin position="151"/>
        <end position="255"/>
    </location>
</feature>